<accession>A0A8S5UFV7</accession>
<proteinExistence type="predicted"/>
<organism evidence="1">
    <name type="scientific">Caudovirales sp. ctvQY7</name>
    <dbReference type="NCBI Taxonomy" id="2825774"/>
    <lineage>
        <taxon>Viruses</taxon>
        <taxon>Duplodnaviria</taxon>
        <taxon>Heunggongvirae</taxon>
        <taxon>Uroviricota</taxon>
        <taxon>Caudoviricetes</taxon>
    </lineage>
</organism>
<reference evidence="1" key="1">
    <citation type="journal article" date="2021" name="Proc. Natl. Acad. Sci. U.S.A.">
        <title>A Catalog of Tens of Thousands of Viruses from Human Metagenomes Reveals Hidden Associations with Chronic Diseases.</title>
        <authorList>
            <person name="Tisza M.J."/>
            <person name="Buck C.B."/>
        </authorList>
    </citation>
    <scope>NUCLEOTIDE SEQUENCE</scope>
    <source>
        <strain evidence="1">CtvQY7</strain>
    </source>
</reference>
<dbReference type="EMBL" id="BK016082">
    <property type="protein sequence ID" value="DAF93308.1"/>
    <property type="molecule type" value="Genomic_DNA"/>
</dbReference>
<protein>
    <submittedName>
        <fullName evidence="1">Uncharacterized protein</fullName>
    </submittedName>
</protein>
<sequence>MNHDIKEQLNKIEKDLQEHKIESWRAEILDFANSCMNHRRHTKEEFNNFFKAHDNYEIYVKENGLENGCVDAAFKYVEQIYLHCAETNDFLADEKAEREGDKKCG</sequence>
<evidence type="ECO:0000313" key="1">
    <source>
        <dbReference type="EMBL" id="DAF93308.1"/>
    </source>
</evidence>
<name>A0A8S5UFV7_9CAUD</name>